<dbReference type="RefSeq" id="XP_011411517.1">
    <property type="nucleotide sequence ID" value="XM_011413215.1"/>
</dbReference>
<reference evidence="2 3" key="2">
    <citation type="journal article" date="2014" name="Proc. Natl. Acad. Sci. U.S.A.">
        <title>Trajectory and genomic determinants of fungal-pathogen speciation and host adaptation.</title>
        <authorList>
            <person name="Hu X."/>
            <person name="Xiao G."/>
            <person name="Zheng P."/>
            <person name="Shang Y."/>
            <person name="Su Y."/>
            <person name="Zhang X."/>
            <person name="Liu X."/>
            <person name="Zhan S."/>
            <person name="St Leger R.J."/>
            <person name="Wang C."/>
        </authorList>
    </citation>
    <scope>GENOME REANNOTATION</scope>
    <source>
        <strain evidence="3">ARSEF 23 / ATCC MYA-3075</strain>
    </source>
</reference>
<name>A0A0B2XI47_METRA</name>
<evidence type="ECO:0000313" key="2">
    <source>
        <dbReference type="EMBL" id="KHO11157.1"/>
    </source>
</evidence>
<organism evidence="2 3">
    <name type="scientific">Metarhizium robertsii (strain ARSEF 23 / ATCC MYA-3075)</name>
    <name type="common">Metarhizium anisopliae (strain ARSEF 23)</name>
    <dbReference type="NCBI Taxonomy" id="655844"/>
    <lineage>
        <taxon>Eukaryota</taxon>
        <taxon>Fungi</taxon>
        <taxon>Dikarya</taxon>
        <taxon>Ascomycota</taxon>
        <taxon>Pezizomycotina</taxon>
        <taxon>Sordariomycetes</taxon>
        <taxon>Hypocreomycetidae</taxon>
        <taxon>Hypocreales</taxon>
        <taxon>Clavicipitaceae</taxon>
        <taxon>Metarhizium</taxon>
    </lineage>
</organism>
<protein>
    <submittedName>
        <fullName evidence="2">Acetyltransferase</fullName>
    </submittedName>
</protein>
<gene>
    <name evidence="2" type="ORF">MAA_11235</name>
</gene>
<dbReference type="EMBL" id="ADNJ02000005">
    <property type="protein sequence ID" value="KHO11157.1"/>
    <property type="molecule type" value="Genomic_DNA"/>
</dbReference>
<evidence type="ECO:0000313" key="3">
    <source>
        <dbReference type="Proteomes" id="UP000002498"/>
    </source>
</evidence>
<reference evidence="2 3" key="1">
    <citation type="journal article" date="2011" name="PLoS Genet.">
        <title>Genome sequencing and comparative transcriptomics of the model entomopathogenic fungi Metarhizium anisopliae and M. acridum.</title>
        <authorList>
            <person name="Gao Q."/>
            <person name="Jin K."/>
            <person name="Ying S.H."/>
            <person name="Zhang Y."/>
            <person name="Xiao G."/>
            <person name="Shang Y."/>
            <person name="Duan Z."/>
            <person name="Hu X."/>
            <person name="Xie X.Q."/>
            <person name="Zhou G."/>
            <person name="Peng G."/>
            <person name="Luo Z."/>
            <person name="Huang W."/>
            <person name="Wang B."/>
            <person name="Fang W."/>
            <person name="Wang S."/>
            <person name="Zhong Y."/>
            <person name="Ma L.J."/>
            <person name="St Leger R.J."/>
            <person name="Zhao G.P."/>
            <person name="Pei Y."/>
            <person name="Feng M.G."/>
            <person name="Xia Y."/>
            <person name="Wang C."/>
        </authorList>
    </citation>
    <scope>NUCLEOTIDE SEQUENCE [LARGE SCALE GENOMIC DNA]</scope>
    <source>
        <strain evidence="3">ARSEF 23 / ATCC MYA-3075</strain>
    </source>
</reference>
<sequence>MARRGHSKSGAATVRRAVTEQAIHPSSDRSLGRAVRITLGKCTTFVVGLCTP</sequence>
<dbReference type="Proteomes" id="UP000002498">
    <property type="component" value="Unassembled WGS sequence"/>
</dbReference>
<dbReference type="AlphaFoldDB" id="A0A0B2XI47"/>
<dbReference type="KEGG" id="maj:MAA_11235"/>
<proteinExistence type="predicted"/>
<dbReference type="HOGENOM" id="CLU_3087756_0_0_1"/>
<dbReference type="GeneID" id="23632683"/>
<keyword evidence="3" id="KW-1185">Reference proteome</keyword>
<feature type="region of interest" description="Disordered" evidence="1">
    <location>
        <begin position="1"/>
        <end position="30"/>
    </location>
</feature>
<accession>A0A0B2XI47</accession>
<evidence type="ECO:0000256" key="1">
    <source>
        <dbReference type="SAM" id="MobiDB-lite"/>
    </source>
</evidence>
<dbReference type="GO" id="GO:0016740">
    <property type="term" value="F:transferase activity"/>
    <property type="evidence" value="ECO:0007669"/>
    <property type="project" value="UniProtKB-KW"/>
</dbReference>
<comment type="caution">
    <text evidence="2">The sequence shown here is derived from an EMBL/GenBank/DDBJ whole genome shotgun (WGS) entry which is preliminary data.</text>
</comment>